<proteinExistence type="inferred from homology"/>
<evidence type="ECO:0000256" key="2">
    <source>
        <dbReference type="ARBA" id="ARBA00023295"/>
    </source>
</evidence>
<dbReference type="InterPro" id="IPR022790">
    <property type="entry name" value="GH26_dom"/>
</dbReference>
<dbReference type="RefSeq" id="WP_302711450.1">
    <property type="nucleotide sequence ID" value="NZ_JAULRT010000035.1"/>
</dbReference>
<feature type="active site" description="Proton donor" evidence="3">
    <location>
        <position position="168"/>
    </location>
</feature>
<dbReference type="PROSITE" id="PS51764">
    <property type="entry name" value="GH26"/>
    <property type="match status" value="1"/>
</dbReference>
<evidence type="ECO:0000259" key="5">
    <source>
        <dbReference type="PROSITE" id="PS51764"/>
    </source>
</evidence>
<organism evidence="6 7">
    <name type="scientific">Gilvimarinus algae</name>
    <dbReference type="NCBI Taxonomy" id="3058037"/>
    <lineage>
        <taxon>Bacteria</taxon>
        <taxon>Pseudomonadati</taxon>
        <taxon>Pseudomonadota</taxon>
        <taxon>Gammaproteobacteria</taxon>
        <taxon>Cellvibrionales</taxon>
        <taxon>Cellvibrionaceae</taxon>
        <taxon>Gilvimarinus</taxon>
    </lineage>
</organism>
<keyword evidence="4" id="KW-0732">Signal</keyword>
<evidence type="ECO:0000256" key="1">
    <source>
        <dbReference type="ARBA" id="ARBA00022801"/>
    </source>
</evidence>
<reference evidence="6" key="1">
    <citation type="submission" date="2023-07" db="EMBL/GenBank/DDBJ databases">
        <title>Gilvimarinus algae sp. nov., isolated from the surface of Kelp.</title>
        <authorList>
            <person name="Sun Y.Y."/>
            <person name="Gong Y."/>
            <person name="Du Z.J."/>
        </authorList>
    </citation>
    <scope>NUCLEOTIDE SEQUENCE</scope>
    <source>
        <strain evidence="6">SDUM040014</strain>
    </source>
</reference>
<accession>A0ABT8TB26</accession>
<protein>
    <recommendedName>
        <fullName evidence="5">GH26 domain-containing protein</fullName>
    </recommendedName>
</protein>
<comment type="caution">
    <text evidence="6">The sequence shown here is derived from an EMBL/GenBank/DDBJ whole genome shotgun (WGS) entry which is preliminary data.</text>
</comment>
<dbReference type="Proteomes" id="UP001168380">
    <property type="component" value="Unassembled WGS sequence"/>
</dbReference>
<dbReference type="InterPro" id="IPR017853">
    <property type="entry name" value="GH"/>
</dbReference>
<name>A0ABT8TB26_9GAMM</name>
<dbReference type="EMBL" id="JAULRT010000035">
    <property type="protein sequence ID" value="MDO3381317.1"/>
    <property type="molecule type" value="Genomic_DNA"/>
</dbReference>
<evidence type="ECO:0000256" key="3">
    <source>
        <dbReference type="PROSITE-ProRule" id="PRU01100"/>
    </source>
</evidence>
<feature type="signal peptide" evidence="4">
    <location>
        <begin position="1"/>
        <end position="22"/>
    </location>
</feature>
<evidence type="ECO:0000313" key="6">
    <source>
        <dbReference type="EMBL" id="MDO3381317.1"/>
    </source>
</evidence>
<keyword evidence="2 3" id="KW-0326">Glycosidase</keyword>
<dbReference type="Gene3D" id="3.20.20.80">
    <property type="entry name" value="Glycosidases"/>
    <property type="match status" value="1"/>
</dbReference>
<comment type="similarity">
    <text evidence="3">Belongs to the glycosyl hydrolase 26 family.</text>
</comment>
<dbReference type="SUPFAM" id="SSF51445">
    <property type="entry name" value="(Trans)glycosidases"/>
    <property type="match status" value="1"/>
</dbReference>
<feature type="active site" description="Nucleophile" evidence="3">
    <location>
        <position position="264"/>
    </location>
</feature>
<keyword evidence="1 3" id="KW-0378">Hydrolase</keyword>
<keyword evidence="7" id="KW-1185">Reference proteome</keyword>
<feature type="chain" id="PRO_5045448913" description="GH26 domain-containing protein" evidence="4">
    <location>
        <begin position="23"/>
        <end position="365"/>
    </location>
</feature>
<sequence length="365" mass="40990">MIRATIITALLFLLPASGTTAAALEDGIWVMVGQNLRATRAYYYDQRIPQPAGYSDYISYDVGAAYADNAPDAPKKYLGNDALLSSTNWGSGKQCVDCLLREDNFKPSVINIGMYLAGPANKKGELCRAEPHCNLNKIARGDYDHLLTELALWLNRIDAQVLLRIGYEFDGAWNNYDPTQYKKAFKHIHRYLHHEGVDNVDYVFHSAGYASRDTLIAYFPEPDESSERYVDWIGYSYFNLDPNAPGKHELALARELGVKAFIGEAAPHSGDCADQIDIATEPAQAIEWIDQFFVHIEKNRDVIGAIAYINADWSDVSYSPMWTEQSDQGCNGYFSQSNSRLNDNHAVAQHWSKKISQPGFINRQP</sequence>
<gene>
    <name evidence="6" type="ORF">QWI16_03970</name>
</gene>
<evidence type="ECO:0000313" key="7">
    <source>
        <dbReference type="Proteomes" id="UP001168380"/>
    </source>
</evidence>
<feature type="domain" description="GH26" evidence="5">
    <location>
        <begin position="19"/>
        <end position="350"/>
    </location>
</feature>
<evidence type="ECO:0000256" key="4">
    <source>
        <dbReference type="SAM" id="SignalP"/>
    </source>
</evidence>